<dbReference type="FunFam" id="3.40.367.20:FF:000003">
    <property type="entry name" value="Phosphotransferase"/>
    <property type="match status" value="1"/>
</dbReference>
<comment type="caution">
    <text evidence="13">The sequence shown here is derived from an EMBL/GenBank/DDBJ whole genome shotgun (WGS) entry which is preliminary data.</text>
</comment>
<keyword evidence="14" id="KW-1185">Reference proteome</keyword>
<evidence type="ECO:0000256" key="8">
    <source>
        <dbReference type="ARBA" id="ARBA00023152"/>
    </source>
</evidence>
<reference evidence="13" key="2">
    <citation type="submission" date="2023-06" db="EMBL/GenBank/DDBJ databases">
        <authorList>
            <person name="Ma L."/>
            <person name="Liu K.-W."/>
            <person name="Li Z."/>
            <person name="Hsiao Y.-Y."/>
            <person name="Qi Y."/>
            <person name="Fu T."/>
            <person name="Tang G."/>
            <person name="Zhang D."/>
            <person name="Sun W.-H."/>
            <person name="Liu D.-K."/>
            <person name="Li Y."/>
            <person name="Chen G.-Z."/>
            <person name="Liu X.-D."/>
            <person name="Liao X.-Y."/>
            <person name="Jiang Y.-T."/>
            <person name="Yu X."/>
            <person name="Hao Y."/>
            <person name="Huang J."/>
            <person name="Zhao X.-W."/>
            <person name="Ke S."/>
            <person name="Chen Y.-Y."/>
            <person name="Wu W.-L."/>
            <person name="Hsu J.-L."/>
            <person name="Lin Y.-F."/>
            <person name="Huang M.-D."/>
            <person name="Li C.-Y."/>
            <person name="Huang L."/>
            <person name="Wang Z.-W."/>
            <person name="Zhao X."/>
            <person name="Zhong W.-Y."/>
            <person name="Peng D.-H."/>
            <person name="Ahmad S."/>
            <person name="Lan S."/>
            <person name="Zhang J.-S."/>
            <person name="Tsai W.-C."/>
            <person name="Van De Peer Y."/>
            <person name="Liu Z.-J."/>
        </authorList>
    </citation>
    <scope>NUCLEOTIDE SEQUENCE</scope>
    <source>
        <strain evidence="13">SCP</strain>
        <tissue evidence="13">Leaves</tissue>
    </source>
</reference>
<dbReference type="InterPro" id="IPR022672">
    <property type="entry name" value="Hexokinase_N"/>
</dbReference>
<dbReference type="GO" id="GO:0005536">
    <property type="term" value="F:D-glucose binding"/>
    <property type="evidence" value="ECO:0007669"/>
    <property type="project" value="InterPro"/>
</dbReference>
<evidence type="ECO:0000256" key="10">
    <source>
        <dbReference type="RuleBase" id="RU362007"/>
    </source>
</evidence>
<dbReference type="AlphaFoldDB" id="A0AAV9AVG0"/>
<dbReference type="PRINTS" id="PR00475">
    <property type="entry name" value="HEXOKINASE"/>
</dbReference>
<dbReference type="PROSITE" id="PS51748">
    <property type="entry name" value="HEXOKINASE_2"/>
    <property type="match status" value="1"/>
</dbReference>
<evidence type="ECO:0000256" key="1">
    <source>
        <dbReference type="ARBA" id="ARBA00004888"/>
    </source>
</evidence>
<dbReference type="Pfam" id="PF00349">
    <property type="entry name" value="Hexokinase_1"/>
    <property type="match status" value="1"/>
</dbReference>
<evidence type="ECO:0000256" key="9">
    <source>
        <dbReference type="ARBA" id="ARBA00047905"/>
    </source>
</evidence>
<dbReference type="Gene3D" id="3.30.420.40">
    <property type="match status" value="1"/>
</dbReference>
<accession>A0AAV9AVG0</accession>
<dbReference type="EC" id="2.7.1.-" evidence="10"/>
<evidence type="ECO:0000256" key="6">
    <source>
        <dbReference type="ARBA" id="ARBA00022777"/>
    </source>
</evidence>
<comment type="catalytic activity">
    <reaction evidence="9">
        <text>D-fructose + ATP = D-fructose 6-phosphate + ADP + H(+)</text>
        <dbReference type="Rhea" id="RHEA:16125"/>
        <dbReference type="ChEBI" id="CHEBI:15378"/>
        <dbReference type="ChEBI" id="CHEBI:30616"/>
        <dbReference type="ChEBI" id="CHEBI:37721"/>
        <dbReference type="ChEBI" id="CHEBI:61527"/>
        <dbReference type="ChEBI" id="CHEBI:456216"/>
        <dbReference type="EC" id="2.7.1.1"/>
    </reaction>
    <physiologicalReaction direction="left-to-right" evidence="9">
        <dbReference type="Rhea" id="RHEA:16126"/>
    </physiologicalReaction>
</comment>
<evidence type="ECO:0000256" key="7">
    <source>
        <dbReference type="ARBA" id="ARBA00022840"/>
    </source>
</evidence>
<dbReference type="InterPro" id="IPR043129">
    <property type="entry name" value="ATPase_NBD"/>
</dbReference>
<dbReference type="GO" id="GO:0001678">
    <property type="term" value="P:intracellular glucose homeostasis"/>
    <property type="evidence" value="ECO:0007669"/>
    <property type="project" value="InterPro"/>
</dbReference>
<dbReference type="Gene3D" id="3.40.367.20">
    <property type="match status" value="1"/>
</dbReference>
<comment type="similarity">
    <text evidence="3 10">Belongs to the hexokinase family.</text>
</comment>
<dbReference type="SUPFAM" id="SSF53067">
    <property type="entry name" value="Actin-like ATPase domain"/>
    <property type="match status" value="2"/>
</dbReference>
<evidence type="ECO:0000313" key="14">
    <source>
        <dbReference type="Proteomes" id="UP001179952"/>
    </source>
</evidence>
<evidence type="ECO:0000256" key="4">
    <source>
        <dbReference type="ARBA" id="ARBA00022679"/>
    </source>
</evidence>
<evidence type="ECO:0000313" key="13">
    <source>
        <dbReference type="EMBL" id="KAK1268073.1"/>
    </source>
</evidence>
<evidence type="ECO:0000256" key="3">
    <source>
        <dbReference type="ARBA" id="ARBA00009225"/>
    </source>
</evidence>
<dbReference type="GO" id="GO:0005524">
    <property type="term" value="F:ATP binding"/>
    <property type="evidence" value="ECO:0007669"/>
    <property type="project" value="UniProtKB-UniRule"/>
</dbReference>
<evidence type="ECO:0000259" key="12">
    <source>
        <dbReference type="Pfam" id="PF03727"/>
    </source>
</evidence>
<dbReference type="Pfam" id="PF03727">
    <property type="entry name" value="Hexokinase_2"/>
    <property type="match status" value="1"/>
</dbReference>
<reference evidence="13" key="1">
    <citation type="journal article" date="2023" name="Nat. Commun.">
        <title>Diploid and tetraploid genomes of Acorus and the evolution of monocots.</title>
        <authorList>
            <person name="Ma L."/>
            <person name="Liu K.W."/>
            <person name="Li Z."/>
            <person name="Hsiao Y.Y."/>
            <person name="Qi Y."/>
            <person name="Fu T."/>
            <person name="Tang G.D."/>
            <person name="Zhang D."/>
            <person name="Sun W.H."/>
            <person name="Liu D.K."/>
            <person name="Li Y."/>
            <person name="Chen G.Z."/>
            <person name="Liu X.D."/>
            <person name="Liao X.Y."/>
            <person name="Jiang Y.T."/>
            <person name="Yu X."/>
            <person name="Hao Y."/>
            <person name="Huang J."/>
            <person name="Zhao X.W."/>
            <person name="Ke S."/>
            <person name="Chen Y.Y."/>
            <person name="Wu W.L."/>
            <person name="Hsu J.L."/>
            <person name="Lin Y.F."/>
            <person name="Huang M.D."/>
            <person name="Li C.Y."/>
            <person name="Huang L."/>
            <person name="Wang Z.W."/>
            <person name="Zhao X."/>
            <person name="Zhong W.Y."/>
            <person name="Peng D.H."/>
            <person name="Ahmad S."/>
            <person name="Lan S."/>
            <person name="Zhang J.S."/>
            <person name="Tsai W.C."/>
            <person name="Van de Peer Y."/>
            <person name="Liu Z.J."/>
        </authorList>
    </citation>
    <scope>NUCLEOTIDE SEQUENCE</scope>
    <source>
        <strain evidence="13">SCP</strain>
    </source>
</reference>
<name>A0AAV9AVG0_ACOGR</name>
<dbReference type="PANTHER" id="PTHR19443:SF18">
    <property type="entry name" value="HEXOKINASE-LIKE 2 PROTEIN-RELATED"/>
    <property type="match status" value="1"/>
</dbReference>
<dbReference type="InterPro" id="IPR001312">
    <property type="entry name" value="Hexokinase"/>
</dbReference>
<comment type="pathway">
    <text evidence="1">Carbohydrate degradation; glycolysis; D-glyceraldehyde 3-phosphate and glycerone phosphate from D-glucose: step 1/4.</text>
</comment>
<keyword evidence="8 10" id="KW-0324">Glycolysis</keyword>
<sequence>MDFEDTHIRFVRVKLGGRYGRVLDKQSIDIPIPSKLMVGSSQELFGFIAAELAKFILAESESMKVPYDRCKELGCTFSFPVNKKSAKHGTTIEWNKGFAIKHPVGKDVLLELNEALEKHGVAMRVSTLVNDAVGALVGGRYSSSDTVAAIILGMGTNAGYIENAYAIPKWQGCLVKAEEMIINMEWGNFCSSHLPITEFDVCLDAEGPNRGEKVYEKLVSGMYLGDIVRRVLLKLAKETALLGNIIPPKLMIPFSLRTPDVASMHQDTSQDLEQVGEKMKEFGVPDSSFMSRKIIVEVCDIIARRSARLAAAGIVGILKKLGRDGTHQRSVVVVDGGLYEHYRLYRDYLHEAVKEMLHGKLSNNVIIKHGGCGIGAALLPATHSM</sequence>
<dbReference type="GO" id="GO:0004396">
    <property type="term" value="F:hexokinase activity"/>
    <property type="evidence" value="ECO:0007669"/>
    <property type="project" value="UniProtKB-UniRule"/>
</dbReference>
<comment type="pathway">
    <text evidence="2">Carbohydrate metabolism; hexose metabolism.</text>
</comment>
<evidence type="ECO:0000259" key="11">
    <source>
        <dbReference type="Pfam" id="PF00349"/>
    </source>
</evidence>
<keyword evidence="6 10" id="KW-0418">Kinase</keyword>
<keyword evidence="5 10" id="KW-0547">Nucleotide-binding</keyword>
<dbReference type="Proteomes" id="UP001179952">
    <property type="component" value="Unassembled WGS sequence"/>
</dbReference>
<keyword evidence="7 10" id="KW-0067">ATP-binding</keyword>
<organism evidence="13 14">
    <name type="scientific">Acorus gramineus</name>
    <name type="common">Dwarf sweet flag</name>
    <dbReference type="NCBI Taxonomy" id="55184"/>
    <lineage>
        <taxon>Eukaryota</taxon>
        <taxon>Viridiplantae</taxon>
        <taxon>Streptophyta</taxon>
        <taxon>Embryophyta</taxon>
        <taxon>Tracheophyta</taxon>
        <taxon>Spermatophyta</taxon>
        <taxon>Magnoliopsida</taxon>
        <taxon>Liliopsida</taxon>
        <taxon>Acoraceae</taxon>
        <taxon>Acorus</taxon>
    </lineage>
</organism>
<feature type="domain" description="Hexokinase C-terminal" evidence="12">
    <location>
        <begin position="148"/>
        <end position="381"/>
    </location>
</feature>
<dbReference type="PANTHER" id="PTHR19443">
    <property type="entry name" value="HEXOKINASE"/>
    <property type="match status" value="1"/>
</dbReference>
<dbReference type="EMBL" id="JAUJYN010000006">
    <property type="protein sequence ID" value="KAK1268073.1"/>
    <property type="molecule type" value="Genomic_DNA"/>
</dbReference>
<dbReference type="GO" id="GO:0005829">
    <property type="term" value="C:cytosol"/>
    <property type="evidence" value="ECO:0007669"/>
    <property type="project" value="TreeGrafter"/>
</dbReference>
<proteinExistence type="inferred from homology"/>
<dbReference type="GO" id="GO:0005739">
    <property type="term" value="C:mitochondrion"/>
    <property type="evidence" value="ECO:0007669"/>
    <property type="project" value="UniProtKB-ARBA"/>
</dbReference>
<feature type="domain" description="Hexokinase N-terminal" evidence="11">
    <location>
        <begin position="2"/>
        <end position="141"/>
    </location>
</feature>
<evidence type="ECO:0000256" key="2">
    <source>
        <dbReference type="ARBA" id="ARBA00005028"/>
    </source>
</evidence>
<dbReference type="GO" id="GO:0006096">
    <property type="term" value="P:glycolytic process"/>
    <property type="evidence" value="ECO:0007669"/>
    <property type="project" value="UniProtKB-KW"/>
</dbReference>
<keyword evidence="4 10" id="KW-0808">Transferase</keyword>
<dbReference type="InterPro" id="IPR022673">
    <property type="entry name" value="Hexokinase_C"/>
</dbReference>
<gene>
    <name evidence="13" type="ORF">QJS04_geneDACA022134</name>
</gene>
<evidence type="ECO:0000256" key="5">
    <source>
        <dbReference type="ARBA" id="ARBA00022741"/>
    </source>
</evidence>
<protein>
    <recommendedName>
        <fullName evidence="10">Phosphotransferase</fullName>
        <ecNumber evidence="10">2.7.1.-</ecNumber>
    </recommendedName>
</protein>